<evidence type="ECO:0000256" key="2">
    <source>
        <dbReference type="ARBA" id="ARBA00022692"/>
    </source>
</evidence>
<keyword evidence="2 8" id="KW-0812">Transmembrane</keyword>
<dbReference type="PANTHER" id="PTHR14969">
    <property type="entry name" value="SPHINGOSINE-1-PHOSPHATE PHOSPHOHYDROLASE"/>
    <property type="match status" value="1"/>
</dbReference>
<dbReference type="Gene3D" id="1.20.144.10">
    <property type="entry name" value="Phosphatidic acid phosphatase type 2/haloperoxidase"/>
    <property type="match status" value="1"/>
</dbReference>
<dbReference type="EMBL" id="CAWYQH010000119">
    <property type="protein sequence ID" value="CAK8690503.1"/>
    <property type="molecule type" value="Genomic_DNA"/>
</dbReference>
<feature type="transmembrane region" description="Helical" evidence="8">
    <location>
        <begin position="290"/>
        <end position="307"/>
    </location>
</feature>
<keyword evidence="11" id="KW-1185">Reference proteome</keyword>
<keyword evidence="3" id="KW-0378">Hydrolase</keyword>
<evidence type="ECO:0000256" key="7">
    <source>
        <dbReference type="ARBA" id="ARBA00038324"/>
    </source>
</evidence>
<dbReference type="Proteomes" id="UP001642483">
    <property type="component" value="Unassembled WGS sequence"/>
</dbReference>
<feature type="transmembrane region" description="Helical" evidence="8">
    <location>
        <begin position="339"/>
        <end position="364"/>
    </location>
</feature>
<accession>A0ABP0GFE4</accession>
<evidence type="ECO:0000256" key="6">
    <source>
        <dbReference type="ARBA" id="ARBA00023136"/>
    </source>
</evidence>
<dbReference type="InterPro" id="IPR036938">
    <property type="entry name" value="PAP2/HPO_sf"/>
</dbReference>
<evidence type="ECO:0000256" key="3">
    <source>
        <dbReference type="ARBA" id="ARBA00022801"/>
    </source>
</evidence>
<dbReference type="InterPro" id="IPR000326">
    <property type="entry name" value="PAP2/HPO"/>
</dbReference>
<comment type="similarity">
    <text evidence="7">Belongs to the type 2 lipid phosphate phosphatase family.</text>
</comment>
<dbReference type="CDD" id="cd03388">
    <property type="entry name" value="PAP2_SPPase1"/>
    <property type="match status" value="1"/>
</dbReference>
<comment type="subcellular location">
    <subcellularLocation>
        <location evidence="1">Endoplasmic reticulum membrane</location>
        <topology evidence="1">Multi-pass membrane protein</topology>
    </subcellularLocation>
</comment>
<sequence>MKLLTELTDYLMDFQKVRAFQEFCGVKENTSTYGRITNEDENLVNNCCEETHQCFDNGAADLHYKSTKTCFETKKTTETPKLTPKQYEKTYVITNWFLYYLFKFGSTLGHEIFYITFVPCIFWNFDPFIGRKMVVVWVVTMYIGQALKDILQWPRPTWPPVFKLETRVAAEYGLPSTHAVAGTTFPFSMLMAMYNRYDFPLEIGVTLACSWCLLVACSRLYVGMHSIMDVLAGISLAATYLWLGWPFMDMVEEYTMTSTFAPWIIIISHFLLGVFYPGTEHYSTSRGDTVIILAAGAGIHCASWFLYQYGIYFGPTGELPYTFAYPTFASLGRSALRTILGLVILFMVRMVVKTVSLFLICHAVGVSKNDRQARQRKDVEITYKFVTYAFVGFFALALIPIFFDYINLTH</sequence>
<comment type="caution">
    <text evidence="10">The sequence shown here is derived from an EMBL/GenBank/DDBJ whole genome shotgun (WGS) entry which is preliminary data.</text>
</comment>
<keyword evidence="6 8" id="KW-0472">Membrane</keyword>
<reference evidence="10 11" key="1">
    <citation type="submission" date="2024-02" db="EMBL/GenBank/DDBJ databases">
        <authorList>
            <person name="Daric V."/>
            <person name="Darras S."/>
        </authorList>
    </citation>
    <scope>NUCLEOTIDE SEQUENCE [LARGE SCALE GENOMIC DNA]</scope>
</reference>
<evidence type="ECO:0000259" key="9">
    <source>
        <dbReference type="SMART" id="SM00014"/>
    </source>
</evidence>
<dbReference type="Pfam" id="PF01569">
    <property type="entry name" value="PAP2"/>
    <property type="match status" value="1"/>
</dbReference>
<dbReference type="PANTHER" id="PTHR14969:SF28">
    <property type="entry name" value="DIHYDROSPHINGOSINE 1-PHOSPHATE PHOSPHATASE LCB3-RELATED"/>
    <property type="match status" value="1"/>
</dbReference>
<evidence type="ECO:0000313" key="10">
    <source>
        <dbReference type="EMBL" id="CAK8690503.1"/>
    </source>
</evidence>
<gene>
    <name evidence="10" type="ORF">CVLEPA_LOCUS23117</name>
</gene>
<evidence type="ECO:0000256" key="1">
    <source>
        <dbReference type="ARBA" id="ARBA00004477"/>
    </source>
</evidence>
<proteinExistence type="inferred from homology"/>
<feature type="domain" description="Phosphatidic acid phosphatase type 2/haloperoxidase" evidence="9">
    <location>
        <begin position="129"/>
        <end position="245"/>
    </location>
</feature>
<keyword evidence="4" id="KW-0256">Endoplasmic reticulum</keyword>
<feature type="transmembrane region" description="Helical" evidence="8">
    <location>
        <begin position="230"/>
        <end position="248"/>
    </location>
</feature>
<feature type="transmembrane region" description="Helical" evidence="8">
    <location>
        <begin position="385"/>
        <end position="403"/>
    </location>
</feature>
<dbReference type="SUPFAM" id="SSF48317">
    <property type="entry name" value="Acid phosphatase/Vanadium-dependent haloperoxidase"/>
    <property type="match status" value="1"/>
</dbReference>
<feature type="transmembrane region" description="Helical" evidence="8">
    <location>
        <begin position="260"/>
        <end position="278"/>
    </location>
</feature>
<evidence type="ECO:0000256" key="5">
    <source>
        <dbReference type="ARBA" id="ARBA00022989"/>
    </source>
</evidence>
<protein>
    <recommendedName>
        <fullName evidence="9">Phosphatidic acid phosphatase type 2/haloperoxidase domain-containing protein</fullName>
    </recommendedName>
</protein>
<organism evidence="10 11">
    <name type="scientific">Clavelina lepadiformis</name>
    <name type="common">Light-bulb sea squirt</name>
    <name type="synonym">Ascidia lepadiformis</name>
    <dbReference type="NCBI Taxonomy" id="159417"/>
    <lineage>
        <taxon>Eukaryota</taxon>
        <taxon>Metazoa</taxon>
        <taxon>Chordata</taxon>
        <taxon>Tunicata</taxon>
        <taxon>Ascidiacea</taxon>
        <taxon>Aplousobranchia</taxon>
        <taxon>Clavelinidae</taxon>
        <taxon>Clavelina</taxon>
    </lineage>
</organism>
<evidence type="ECO:0000313" key="11">
    <source>
        <dbReference type="Proteomes" id="UP001642483"/>
    </source>
</evidence>
<dbReference type="SMART" id="SM00014">
    <property type="entry name" value="acidPPc"/>
    <property type="match status" value="1"/>
</dbReference>
<evidence type="ECO:0000256" key="4">
    <source>
        <dbReference type="ARBA" id="ARBA00022824"/>
    </source>
</evidence>
<keyword evidence="5 8" id="KW-1133">Transmembrane helix</keyword>
<feature type="transmembrane region" description="Helical" evidence="8">
    <location>
        <begin position="97"/>
        <end position="122"/>
    </location>
</feature>
<feature type="transmembrane region" description="Helical" evidence="8">
    <location>
        <begin position="199"/>
        <end position="218"/>
    </location>
</feature>
<evidence type="ECO:0000256" key="8">
    <source>
        <dbReference type="SAM" id="Phobius"/>
    </source>
</evidence>
<name>A0ABP0GFE4_CLALP</name>